<dbReference type="Proteomes" id="UP000611723">
    <property type="component" value="Unassembled WGS sequence"/>
</dbReference>
<proteinExistence type="predicted"/>
<evidence type="ECO:0000313" key="3">
    <source>
        <dbReference type="Proteomes" id="UP000611723"/>
    </source>
</evidence>
<organism evidence="2 3">
    <name type="scientific">Marivirga aurantiaca</name>
    <dbReference type="NCBI Taxonomy" id="2802615"/>
    <lineage>
        <taxon>Bacteria</taxon>
        <taxon>Pseudomonadati</taxon>
        <taxon>Bacteroidota</taxon>
        <taxon>Cytophagia</taxon>
        <taxon>Cytophagales</taxon>
        <taxon>Marivirgaceae</taxon>
        <taxon>Marivirga</taxon>
    </lineage>
</organism>
<feature type="transmembrane region" description="Helical" evidence="1">
    <location>
        <begin position="67"/>
        <end position="89"/>
    </location>
</feature>
<protein>
    <submittedName>
        <fullName evidence="2">Uncharacterized protein</fullName>
    </submittedName>
</protein>
<gene>
    <name evidence="2" type="ORF">JKA74_11830</name>
</gene>
<comment type="caution">
    <text evidence="2">The sequence shown here is derived from an EMBL/GenBank/DDBJ whole genome shotgun (WGS) entry which is preliminary data.</text>
</comment>
<keyword evidence="1" id="KW-0472">Membrane</keyword>
<dbReference type="RefSeq" id="WP_201431413.1">
    <property type="nucleotide sequence ID" value="NZ_JAEQBW010000005.1"/>
</dbReference>
<name>A0A934WYV9_9BACT</name>
<reference evidence="2" key="1">
    <citation type="submission" date="2021-01" db="EMBL/GenBank/DDBJ databases">
        <title>Marivirga aurantiaca sp. nov., isolated from intertidal surface sediments.</title>
        <authorList>
            <person name="Zhang M."/>
        </authorList>
    </citation>
    <scope>NUCLEOTIDE SEQUENCE</scope>
    <source>
        <strain evidence="2">S37H4</strain>
    </source>
</reference>
<keyword evidence="1" id="KW-0812">Transmembrane</keyword>
<sequence length="94" mass="11064">MSGFGMMDFMNKSLANNRAILKRQSLFEIRQELKVYNKAERKYTYKSASKEDLRKIREKMTKERKRNIAKGIFSLVLSIALITITILLIQQHLI</sequence>
<evidence type="ECO:0000313" key="2">
    <source>
        <dbReference type="EMBL" id="MBK6265728.1"/>
    </source>
</evidence>
<dbReference type="EMBL" id="JAEQBW010000005">
    <property type="protein sequence ID" value="MBK6265728.1"/>
    <property type="molecule type" value="Genomic_DNA"/>
</dbReference>
<keyword evidence="1" id="KW-1133">Transmembrane helix</keyword>
<evidence type="ECO:0000256" key="1">
    <source>
        <dbReference type="SAM" id="Phobius"/>
    </source>
</evidence>
<keyword evidence="3" id="KW-1185">Reference proteome</keyword>
<accession>A0A934WYV9</accession>
<dbReference type="AlphaFoldDB" id="A0A934WYV9"/>